<evidence type="ECO:0000256" key="2">
    <source>
        <dbReference type="ARBA" id="ARBA00023134"/>
    </source>
</evidence>
<keyword evidence="5" id="KW-1185">Reference proteome</keyword>
<dbReference type="SUPFAM" id="SSF52540">
    <property type="entry name" value="P-loop containing nucleoside triphosphate hydrolases"/>
    <property type="match status" value="1"/>
</dbReference>
<dbReference type="Gene3D" id="3.40.50.300">
    <property type="entry name" value="P-loop containing nucleotide triphosphate hydrolases"/>
    <property type="match status" value="1"/>
</dbReference>
<dbReference type="InterPro" id="IPR006689">
    <property type="entry name" value="Small_GTPase_ARF/SAR"/>
</dbReference>
<keyword evidence="3" id="KW-0472">Membrane</keyword>
<gene>
    <name evidence="4" type="ORF">M9Y10_004208</name>
</gene>
<dbReference type="EMBL" id="JAPFFF010000010">
    <property type="protein sequence ID" value="KAK8881472.1"/>
    <property type="molecule type" value="Genomic_DNA"/>
</dbReference>
<proteinExistence type="predicted"/>
<sequence length="250" mass="28825">MNSNFSKDNPANNIIHYQRKTKQINRENEIVDTIATNQSGSYLTPLIEVYSENLNRFYSFLWTVLPFFTPILIQIIYEILTIKKTNYLIIGLKNAGKKTIATCIARHLKGTIEYDDKMEKIKEVTLSDNSDAPHIKIVDFGEESIPSYGFFDKITILIFVLDVSDITNLDDVEEAFKKILLNDRFKGVNILIYFNKADCLEDDSKERIMTILERLNFESITDRKWHVEACSGKEATGILQGLLAMFKFDK</sequence>
<evidence type="ECO:0000256" key="1">
    <source>
        <dbReference type="ARBA" id="ARBA00022741"/>
    </source>
</evidence>
<keyword evidence="3" id="KW-0812">Transmembrane</keyword>
<evidence type="ECO:0000256" key="3">
    <source>
        <dbReference type="SAM" id="Phobius"/>
    </source>
</evidence>
<evidence type="ECO:0000313" key="4">
    <source>
        <dbReference type="EMBL" id="KAK8881472.1"/>
    </source>
</evidence>
<protein>
    <submittedName>
        <fullName evidence="4">ADP-ribosylation factor protein 3</fullName>
    </submittedName>
</protein>
<accession>A0ABR2JRV3</accession>
<evidence type="ECO:0000313" key="5">
    <source>
        <dbReference type="Proteomes" id="UP001470230"/>
    </source>
</evidence>
<comment type="caution">
    <text evidence="4">The sequence shown here is derived from an EMBL/GenBank/DDBJ whole genome shotgun (WGS) entry which is preliminary data.</text>
</comment>
<dbReference type="InterPro" id="IPR044612">
    <property type="entry name" value="ARL2/3"/>
</dbReference>
<name>A0ABR2JRV3_9EUKA</name>
<organism evidence="4 5">
    <name type="scientific">Tritrichomonas musculus</name>
    <dbReference type="NCBI Taxonomy" id="1915356"/>
    <lineage>
        <taxon>Eukaryota</taxon>
        <taxon>Metamonada</taxon>
        <taxon>Parabasalia</taxon>
        <taxon>Tritrichomonadida</taxon>
        <taxon>Tritrichomonadidae</taxon>
        <taxon>Tritrichomonas</taxon>
    </lineage>
</organism>
<keyword evidence="1" id="KW-0547">Nucleotide-binding</keyword>
<dbReference type="PANTHER" id="PTHR45697">
    <property type="entry name" value="ADP-RIBOSYLATION FACTOR-LIKE PROTEIN 2-RELATED"/>
    <property type="match status" value="1"/>
</dbReference>
<reference evidence="4 5" key="1">
    <citation type="submission" date="2024-04" db="EMBL/GenBank/DDBJ databases">
        <title>Tritrichomonas musculus Genome.</title>
        <authorList>
            <person name="Alves-Ferreira E."/>
            <person name="Grigg M."/>
            <person name="Lorenzi H."/>
            <person name="Galac M."/>
        </authorList>
    </citation>
    <scope>NUCLEOTIDE SEQUENCE [LARGE SCALE GENOMIC DNA]</scope>
    <source>
        <strain evidence="4 5">EAF2021</strain>
    </source>
</reference>
<dbReference type="InterPro" id="IPR027417">
    <property type="entry name" value="P-loop_NTPase"/>
</dbReference>
<dbReference type="Proteomes" id="UP001470230">
    <property type="component" value="Unassembled WGS sequence"/>
</dbReference>
<dbReference type="Pfam" id="PF00025">
    <property type="entry name" value="Arf"/>
    <property type="match status" value="1"/>
</dbReference>
<feature type="transmembrane region" description="Helical" evidence="3">
    <location>
        <begin position="60"/>
        <end position="80"/>
    </location>
</feature>
<keyword evidence="3" id="KW-1133">Transmembrane helix</keyword>
<keyword evidence="2" id="KW-0342">GTP-binding</keyword>
<dbReference type="SMART" id="SM00177">
    <property type="entry name" value="ARF"/>
    <property type="match status" value="1"/>
</dbReference>